<gene>
    <name evidence="2" type="ORF">LSALG_LOCUS14705</name>
</gene>
<dbReference type="AlphaFoldDB" id="A0AA35YIP4"/>
<sequence>MQKELTFQICLIQFEKIVQRSETTPVSLKTNEPSEPITLVIAKPTKRATNTKPTRKGVEFKTATINHNIPKVSPNKSLYQLIKCSLSYPYKRNIVACGTVHLSSERQFIHEVPLQDDCYKVSLDEVVIKHAFLPHKNGEFTLFEDAYKSFVAWPKYLVQTESKVPEIISHQNSTKRKPTYISSDALLKKTMSNTNKMNA</sequence>
<dbReference type="EMBL" id="OX465079">
    <property type="protein sequence ID" value="CAI9274639.1"/>
    <property type="molecule type" value="Genomic_DNA"/>
</dbReference>
<protein>
    <recommendedName>
        <fullName evidence="1">DUF8039 domain-containing protein</fullName>
    </recommendedName>
</protein>
<evidence type="ECO:0000313" key="3">
    <source>
        <dbReference type="Proteomes" id="UP001177003"/>
    </source>
</evidence>
<dbReference type="InterPro" id="IPR058352">
    <property type="entry name" value="DUF8039"/>
</dbReference>
<evidence type="ECO:0000313" key="2">
    <source>
        <dbReference type="EMBL" id="CAI9274639.1"/>
    </source>
</evidence>
<feature type="domain" description="DUF8039" evidence="1">
    <location>
        <begin position="77"/>
        <end position="160"/>
    </location>
</feature>
<proteinExistence type="predicted"/>
<organism evidence="2 3">
    <name type="scientific">Lactuca saligna</name>
    <name type="common">Willowleaf lettuce</name>
    <dbReference type="NCBI Taxonomy" id="75948"/>
    <lineage>
        <taxon>Eukaryota</taxon>
        <taxon>Viridiplantae</taxon>
        <taxon>Streptophyta</taxon>
        <taxon>Embryophyta</taxon>
        <taxon>Tracheophyta</taxon>
        <taxon>Spermatophyta</taxon>
        <taxon>Magnoliopsida</taxon>
        <taxon>eudicotyledons</taxon>
        <taxon>Gunneridae</taxon>
        <taxon>Pentapetalae</taxon>
        <taxon>asterids</taxon>
        <taxon>campanulids</taxon>
        <taxon>Asterales</taxon>
        <taxon>Asteraceae</taxon>
        <taxon>Cichorioideae</taxon>
        <taxon>Cichorieae</taxon>
        <taxon>Lactucinae</taxon>
        <taxon>Lactuca</taxon>
    </lineage>
</organism>
<dbReference type="Proteomes" id="UP001177003">
    <property type="component" value="Chromosome 3"/>
</dbReference>
<dbReference type="Pfam" id="PF26133">
    <property type="entry name" value="DUF8039"/>
    <property type="match status" value="1"/>
</dbReference>
<dbReference type="PANTHER" id="PTHR33018">
    <property type="entry name" value="OS10G0338966 PROTEIN-RELATED"/>
    <property type="match status" value="1"/>
</dbReference>
<reference evidence="2" key="1">
    <citation type="submission" date="2023-04" db="EMBL/GenBank/DDBJ databases">
        <authorList>
            <person name="Vijverberg K."/>
            <person name="Xiong W."/>
            <person name="Schranz E."/>
        </authorList>
    </citation>
    <scope>NUCLEOTIDE SEQUENCE</scope>
</reference>
<keyword evidence="3" id="KW-1185">Reference proteome</keyword>
<dbReference type="PANTHER" id="PTHR33018:SF34">
    <property type="entry name" value="OS02G0472350 PROTEIN"/>
    <property type="match status" value="1"/>
</dbReference>
<name>A0AA35YIP4_LACSI</name>
<evidence type="ECO:0000259" key="1">
    <source>
        <dbReference type="Pfam" id="PF26133"/>
    </source>
</evidence>
<accession>A0AA35YIP4</accession>